<accession>A0AAU8K8A1</accession>
<dbReference type="InterPro" id="IPR052897">
    <property type="entry name" value="Sec-Metab_Biosynth_Hydrolase"/>
</dbReference>
<dbReference type="Gene3D" id="3.40.50.1820">
    <property type="entry name" value="alpha/beta hydrolase"/>
    <property type="match status" value="1"/>
</dbReference>
<dbReference type="InterPro" id="IPR000073">
    <property type="entry name" value="AB_hydrolase_1"/>
</dbReference>
<evidence type="ECO:0000259" key="1">
    <source>
        <dbReference type="Pfam" id="PF12697"/>
    </source>
</evidence>
<dbReference type="KEGG" id="kcm:ABWK59_34510"/>
<name>A0AAU8K8A1_9ACTN</name>
<dbReference type="EMBL" id="CP159872">
    <property type="protein sequence ID" value="XCM83681.1"/>
    <property type="molecule type" value="Genomic_DNA"/>
</dbReference>
<gene>
    <name evidence="2" type="ORF">ABWK59_34510</name>
</gene>
<evidence type="ECO:0000313" key="2">
    <source>
        <dbReference type="EMBL" id="XCM83681.1"/>
    </source>
</evidence>
<dbReference type="GO" id="GO:0016787">
    <property type="term" value="F:hydrolase activity"/>
    <property type="evidence" value="ECO:0007669"/>
    <property type="project" value="UniProtKB-KW"/>
</dbReference>
<proteinExistence type="predicted"/>
<dbReference type="PANTHER" id="PTHR37017:SF11">
    <property type="entry name" value="ESTERASE_LIPASE_THIOESTERASE DOMAIN-CONTAINING PROTEIN"/>
    <property type="match status" value="1"/>
</dbReference>
<dbReference type="SUPFAM" id="SSF53474">
    <property type="entry name" value="alpha/beta-Hydrolases"/>
    <property type="match status" value="1"/>
</dbReference>
<organism evidence="2">
    <name type="scientific">Kitasatospora camelliae</name>
    <dbReference type="NCBI Taxonomy" id="3156397"/>
    <lineage>
        <taxon>Bacteria</taxon>
        <taxon>Bacillati</taxon>
        <taxon>Actinomycetota</taxon>
        <taxon>Actinomycetes</taxon>
        <taxon>Kitasatosporales</taxon>
        <taxon>Streptomycetaceae</taxon>
        <taxon>Kitasatospora</taxon>
    </lineage>
</organism>
<dbReference type="RefSeq" id="WP_354644618.1">
    <property type="nucleotide sequence ID" value="NZ_CP159872.1"/>
</dbReference>
<keyword evidence="2" id="KW-0378">Hydrolase</keyword>
<reference evidence="2" key="1">
    <citation type="submission" date="2024-06" db="EMBL/GenBank/DDBJ databases">
        <title>The genome sequences of Kitasatospora sp. strain HUAS MG31.</title>
        <authorList>
            <person name="Mo P."/>
        </authorList>
    </citation>
    <scope>NUCLEOTIDE SEQUENCE</scope>
    <source>
        <strain evidence="2">HUAS MG31</strain>
    </source>
</reference>
<sequence length="228" mass="24369">MTGKASIVFAHGLWADGSCFNKLIPALQAEGHAVSSSQHGLDSLEGDVACVTRAIDHVPGPVVLVGHSYGGTLITKAGVHDRVGALVYIAALAPDEDETSQDQQDKFPRTPVFEHIDVADGRIWLLESGIGDFCGDLPEAEQKLVLATGAVPVPDLFTQQVPGTAWRTKPSWYIVANDDRTVNPDLERAAAERMGAKTYAVDSSHVPMLSHPDVVLDVIRDAARTLEA</sequence>
<dbReference type="InterPro" id="IPR029058">
    <property type="entry name" value="AB_hydrolase_fold"/>
</dbReference>
<feature type="domain" description="AB hydrolase-1" evidence="1">
    <location>
        <begin position="7"/>
        <end position="217"/>
    </location>
</feature>
<dbReference type="AlphaFoldDB" id="A0AAU8K8A1"/>
<dbReference type="Pfam" id="PF12697">
    <property type="entry name" value="Abhydrolase_6"/>
    <property type="match status" value="1"/>
</dbReference>
<protein>
    <submittedName>
        <fullName evidence="2">Alpha/beta hydrolase</fullName>
    </submittedName>
</protein>
<dbReference type="PANTHER" id="PTHR37017">
    <property type="entry name" value="AB HYDROLASE-1 DOMAIN-CONTAINING PROTEIN-RELATED"/>
    <property type="match status" value="1"/>
</dbReference>